<accession>A0A4U5NXT4</accession>
<keyword evidence="2" id="KW-1185">Reference proteome</keyword>
<dbReference type="Proteomes" id="UP000298663">
    <property type="component" value="Unassembled WGS sequence"/>
</dbReference>
<reference evidence="1 2" key="1">
    <citation type="journal article" date="2015" name="Genome Biol.">
        <title>Comparative genomics of Steinernema reveals deeply conserved gene regulatory networks.</title>
        <authorList>
            <person name="Dillman A.R."/>
            <person name="Macchietto M."/>
            <person name="Porter C.F."/>
            <person name="Rogers A."/>
            <person name="Williams B."/>
            <person name="Antoshechkin I."/>
            <person name="Lee M.M."/>
            <person name="Goodwin Z."/>
            <person name="Lu X."/>
            <person name="Lewis E.E."/>
            <person name="Goodrich-Blair H."/>
            <person name="Stock S.P."/>
            <person name="Adams B.J."/>
            <person name="Sternberg P.W."/>
            <person name="Mortazavi A."/>
        </authorList>
    </citation>
    <scope>NUCLEOTIDE SEQUENCE [LARGE SCALE GENOMIC DNA]</scope>
    <source>
        <strain evidence="1 2">ALL</strain>
    </source>
</reference>
<evidence type="ECO:0000313" key="1">
    <source>
        <dbReference type="EMBL" id="TKR88200.1"/>
    </source>
</evidence>
<organism evidence="1 2">
    <name type="scientific">Steinernema carpocapsae</name>
    <name type="common">Entomopathogenic nematode</name>
    <dbReference type="NCBI Taxonomy" id="34508"/>
    <lineage>
        <taxon>Eukaryota</taxon>
        <taxon>Metazoa</taxon>
        <taxon>Ecdysozoa</taxon>
        <taxon>Nematoda</taxon>
        <taxon>Chromadorea</taxon>
        <taxon>Rhabditida</taxon>
        <taxon>Tylenchina</taxon>
        <taxon>Panagrolaimomorpha</taxon>
        <taxon>Strongyloidoidea</taxon>
        <taxon>Steinernematidae</taxon>
        <taxon>Steinernema</taxon>
    </lineage>
</organism>
<comment type="caution">
    <text evidence="1">The sequence shown here is derived from an EMBL/GenBank/DDBJ whole genome shotgun (WGS) entry which is preliminary data.</text>
</comment>
<proteinExistence type="predicted"/>
<dbReference type="EMBL" id="AZBU02000003">
    <property type="protein sequence ID" value="TKR88200.1"/>
    <property type="molecule type" value="Genomic_DNA"/>
</dbReference>
<protein>
    <submittedName>
        <fullName evidence="1">Uncharacterized protein</fullName>
    </submittedName>
</protein>
<evidence type="ECO:0000313" key="2">
    <source>
        <dbReference type="Proteomes" id="UP000298663"/>
    </source>
</evidence>
<reference evidence="1 2" key="2">
    <citation type="journal article" date="2019" name="G3 (Bethesda)">
        <title>Hybrid Assembly of the Genome of the Entomopathogenic Nematode Steinernema carpocapsae Identifies the X-Chromosome.</title>
        <authorList>
            <person name="Serra L."/>
            <person name="Macchietto M."/>
            <person name="Macias-Munoz A."/>
            <person name="McGill C.J."/>
            <person name="Rodriguez I.M."/>
            <person name="Rodriguez B."/>
            <person name="Murad R."/>
            <person name="Mortazavi A."/>
        </authorList>
    </citation>
    <scope>NUCLEOTIDE SEQUENCE [LARGE SCALE GENOMIC DNA]</scope>
    <source>
        <strain evidence="1 2">ALL</strain>
    </source>
</reference>
<name>A0A4U5NXT4_STECR</name>
<gene>
    <name evidence="1" type="ORF">L596_012481</name>
</gene>
<sequence length="71" mass="8086">MFLREGTQRILCLRVLPSKTRIISQPLGGPGKVARLLEALFENIEENMFSFVADEWPSELGTCDKTDLRTF</sequence>
<dbReference type="AlphaFoldDB" id="A0A4U5NXT4"/>